<dbReference type="EMBL" id="MU854548">
    <property type="protein sequence ID" value="KAK4033158.1"/>
    <property type="molecule type" value="Genomic_DNA"/>
</dbReference>
<evidence type="ECO:0000313" key="4">
    <source>
        <dbReference type="EMBL" id="KAK4033158.1"/>
    </source>
</evidence>
<sequence length="379" mass="42717">MVYGLSDLHTAVISGQARRVLNILRENKEEIMDVGDIDGTTPLMTAVLTGRWTIARLLLQNGASARTRDHRGRKALVYSRASLFRNKLRLYRRLGLLPMVSHKQHRNRGLIAKVLRYPAALESCRRGRNHECSRAIFFKDGETLNVLRPDLKFKIAKECLERATAGFITSNTRPEVKIAAASGWQPNPSKGSNVLDNPKYLQLVQDFARVIRFKLIRSQRDNNGIHLPEHIGRFVASHTEKKLAVFWVIAALQAILNTTDLGRVHELREANIPAPWKEAWIFLDHTPCGNCWQFLRAIKQVTGIRIYLETRPFLLRGNRDAAAGCHNCPCDRCRRKFEAQPARDDKVGTEGRGDGTEEESGTSDGEVPEGLAMASRGRV</sequence>
<dbReference type="PROSITE" id="PS50088">
    <property type="entry name" value="ANK_REPEAT"/>
    <property type="match status" value="1"/>
</dbReference>
<feature type="domain" description="Single-strand DNA deaminase toxin A-like C-terminal" evidence="3">
    <location>
        <begin position="179"/>
        <end position="244"/>
    </location>
</feature>
<feature type="compositionally biased region" description="Basic and acidic residues" evidence="2">
    <location>
        <begin position="340"/>
        <end position="355"/>
    </location>
</feature>
<proteinExistence type="predicted"/>
<dbReference type="Proteomes" id="UP001303115">
    <property type="component" value="Unassembled WGS sequence"/>
</dbReference>
<gene>
    <name evidence="4" type="ORF">C8A01DRAFT_50204</name>
</gene>
<reference evidence="5" key="1">
    <citation type="journal article" date="2023" name="Mol. Phylogenet. Evol.">
        <title>Genome-scale phylogeny and comparative genomics of the fungal order Sordariales.</title>
        <authorList>
            <person name="Hensen N."/>
            <person name="Bonometti L."/>
            <person name="Westerberg I."/>
            <person name="Brannstrom I.O."/>
            <person name="Guillou S."/>
            <person name="Cros-Aarteil S."/>
            <person name="Calhoun S."/>
            <person name="Haridas S."/>
            <person name="Kuo A."/>
            <person name="Mondo S."/>
            <person name="Pangilinan J."/>
            <person name="Riley R."/>
            <person name="LaButti K."/>
            <person name="Andreopoulos B."/>
            <person name="Lipzen A."/>
            <person name="Chen C."/>
            <person name="Yan M."/>
            <person name="Daum C."/>
            <person name="Ng V."/>
            <person name="Clum A."/>
            <person name="Steindorff A."/>
            <person name="Ohm R.A."/>
            <person name="Martin F."/>
            <person name="Silar P."/>
            <person name="Natvig D.O."/>
            <person name="Lalanne C."/>
            <person name="Gautier V."/>
            <person name="Ament-Velasquez S.L."/>
            <person name="Kruys A."/>
            <person name="Hutchinson M.I."/>
            <person name="Powell A.J."/>
            <person name="Barry K."/>
            <person name="Miller A.N."/>
            <person name="Grigoriev I.V."/>
            <person name="Debuchy R."/>
            <person name="Gladieux P."/>
            <person name="Hiltunen Thoren M."/>
            <person name="Johannesson H."/>
        </authorList>
    </citation>
    <scope>NUCLEOTIDE SEQUENCE [LARGE SCALE GENOMIC DNA]</scope>
    <source>
        <strain evidence="5">CBS 284.82</strain>
    </source>
</reference>
<keyword evidence="1" id="KW-0040">ANK repeat</keyword>
<organism evidence="4 5">
    <name type="scientific">Parachaetomium inaequale</name>
    <dbReference type="NCBI Taxonomy" id="2588326"/>
    <lineage>
        <taxon>Eukaryota</taxon>
        <taxon>Fungi</taxon>
        <taxon>Dikarya</taxon>
        <taxon>Ascomycota</taxon>
        <taxon>Pezizomycotina</taxon>
        <taxon>Sordariomycetes</taxon>
        <taxon>Sordariomycetidae</taxon>
        <taxon>Sordariales</taxon>
        <taxon>Chaetomiaceae</taxon>
        <taxon>Parachaetomium</taxon>
    </lineage>
</organism>
<dbReference type="SUPFAM" id="SSF48403">
    <property type="entry name" value="Ankyrin repeat"/>
    <property type="match status" value="1"/>
</dbReference>
<name>A0AAN6PAC2_9PEZI</name>
<dbReference type="Pfam" id="PF24120">
    <property type="entry name" value="SsdA_C"/>
    <property type="match status" value="1"/>
</dbReference>
<dbReference type="PROSITE" id="PS50297">
    <property type="entry name" value="ANK_REP_REGION"/>
    <property type="match status" value="1"/>
</dbReference>
<dbReference type="InterPro" id="IPR057517">
    <property type="entry name" value="SsdA-like_C"/>
</dbReference>
<feature type="repeat" description="ANK" evidence="1">
    <location>
        <begin position="38"/>
        <end position="70"/>
    </location>
</feature>
<accession>A0AAN6PAC2</accession>
<evidence type="ECO:0000256" key="1">
    <source>
        <dbReference type="PROSITE-ProRule" id="PRU00023"/>
    </source>
</evidence>
<dbReference type="InterPro" id="IPR036770">
    <property type="entry name" value="Ankyrin_rpt-contain_sf"/>
</dbReference>
<evidence type="ECO:0000256" key="2">
    <source>
        <dbReference type="SAM" id="MobiDB-lite"/>
    </source>
</evidence>
<keyword evidence="5" id="KW-1185">Reference proteome</keyword>
<feature type="region of interest" description="Disordered" evidence="2">
    <location>
        <begin position="340"/>
        <end position="379"/>
    </location>
</feature>
<dbReference type="InterPro" id="IPR002110">
    <property type="entry name" value="Ankyrin_rpt"/>
</dbReference>
<protein>
    <submittedName>
        <fullName evidence="4">Serine/threonine-protein phosphatase 6 regulatory ankyrin repeat subunit C</fullName>
    </submittedName>
</protein>
<dbReference type="Pfam" id="PF12796">
    <property type="entry name" value="Ank_2"/>
    <property type="match status" value="1"/>
</dbReference>
<dbReference type="Gene3D" id="1.25.40.20">
    <property type="entry name" value="Ankyrin repeat-containing domain"/>
    <property type="match status" value="1"/>
</dbReference>
<evidence type="ECO:0000259" key="3">
    <source>
        <dbReference type="Pfam" id="PF24120"/>
    </source>
</evidence>
<evidence type="ECO:0000313" key="5">
    <source>
        <dbReference type="Proteomes" id="UP001303115"/>
    </source>
</evidence>
<comment type="caution">
    <text evidence="4">The sequence shown here is derived from an EMBL/GenBank/DDBJ whole genome shotgun (WGS) entry which is preliminary data.</text>
</comment>
<dbReference type="AlphaFoldDB" id="A0AAN6PAC2"/>